<dbReference type="EMBL" id="BPLR01007763">
    <property type="protein sequence ID" value="GIY19482.1"/>
    <property type="molecule type" value="Genomic_DNA"/>
</dbReference>
<feature type="transmembrane region" description="Helical" evidence="1">
    <location>
        <begin position="102"/>
        <end position="123"/>
    </location>
</feature>
<organism evidence="2 3">
    <name type="scientific">Caerostris extrusa</name>
    <name type="common">Bark spider</name>
    <name type="synonym">Caerostris bankana</name>
    <dbReference type="NCBI Taxonomy" id="172846"/>
    <lineage>
        <taxon>Eukaryota</taxon>
        <taxon>Metazoa</taxon>
        <taxon>Ecdysozoa</taxon>
        <taxon>Arthropoda</taxon>
        <taxon>Chelicerata</taxon>
        <taxon>Arachnida</taxon>
        <taxon>Araneae</taxon>
        <taxon>Araneomorphae</taxon>
        <taxon>Entelegynae</taxon>
        <taxon>Araneoidea</taxon>
        <taxon>Araneidae</taxon>
        <taxon>Caerostris</taxon>
    </lineage>
</organism>
<keyword evidence="1" id="KW-0472">Membrane</keyword>
<gene>
    <name evidence="2" type="ORF">CEXT_113901</name>
</gene>
<accession>A0AAV4RH73</accession>
<dbReference type="Proteomes" id="UP001054945">
    <property type="component" value="Unassembled WGS sequence"/>
</dbReference>
<evidence type="ECO:0000313" key="3">
    <source>
        <dbReference type="Proteomes" id="UP001054945"/>
    </source>
</evidence>
<dbReference type="AlphaFoldDB" id="A0AAV4RH73"/>
<name>A0AAV4RH73_CAEEX</name>
<keyword evidence="3" id="KW-1185">Reference proteome</keyword>
<keyword evidence="1" id="KW-0812">Transmembrane</keyword>
<sequence length="158" mass="17927">MVNAPELSAHLMFMDWSPNVKQLRGFIRISVALIAISSLLYFESCEIFDKPECPCKINNPDIIGLCFLNYSIVFFLMLLVIGMLTVSVYCGCMANEFCHIRLYTVLQSLMSIVAIMFVGRLSFALQYRDLKLNQAVIVATYGESTFSQPRKYFAVSFS</sequence>
<protein>
    <submittedName>
        <fullName evidence="2">Uncharacterized protein</fullName>
    </submittedName>
</protein>
<comment type="caution">
    <text evidence="2">The sequence shown here is derived from an EMBL/GenBank/DDBJ whole genome shotgun (WGS) entry which is preliminary data.</text>
</comment>
<feature type="transmembrane region" description="Helical" evidence="1">
    <location>
        <begin position="25"/>
        <end position="42"/>
    </location>
</feature>
<keyword evidence="1" id="KW-1133">Transmembrane helix</keyword>
<evidence type="ECO:0000313" key="2">
    <source>
        <dbReference type="EMBL" id="GIY19482.1"/>
    </source>
</evidence>
<proteinExistence type="predicted"/>
<feature type="transmembrane region" description="Helical" evidence="1">
    <location>
        <begin position="62"/>
        <end position="90"/>
    </location>
</feature>
<evidence type="ECO:0000256" key="1">
    <source>
        <dbReference type="SAM" id="Phobius"/>
    </source>
</evidence>
<reference evidence="2 3" key="1">
    <citation type="submission" date="2021-06" db="EMBL/GenBank/DDBJ databases">
        <title>Caerostris extrusa draft genome.</title>
        <authorList>
            <person name="Kono N."/>
            <person name="Arakawa K."/>
        </authorList>
    </citation>
    <scope>NUCLEOTIDE SEQUENCE [LARGE SCALE GENOMIC DNA]</scope>
</reference>